<protein>
    <recommendedName>
        <fullName evidence="4">4-nitrophenylphosphatase</fullName>
    </recommendedName>
</protein>
<dbReference type="NCBIfam" id="TIGR01452">
    <property type="entry name" value="PGP_euk"/>
    <property type="match status" value="1"/>
</dbReference>
<dbReference type="InterPro" id="IPR029021">
    <property type="entry name" value="Prot-tyrosine_phosphatase-like"/>
</dbReference>
<dbReference type="Pfam" id="PF13242">
    <property type="entry name" value="Hydrolase_like"/>
    <property type="match status" value="1"/>
</dbReference>
<evidence type="ECO:0000256" key="1">
    <source>
        <dbReference type="ARBA" id="ARBA00022801"/>
    </source>
</evidence>
<proteinExistence type="predicted"/>
<reference evidence="2 3" key="1">
    <citation type="submission" date="2020-02" db="EMBL/GenBank/DDBJ databases">
        <authorList>
            <person name="Ferguson B K."/>
        </authorList>
    </citation>
    <scope>NUCLEOTIDE SEQUENCE [LARGE SCALE GENOMIC DNA]</scope>
</reference>
<evidence type="ECO:0000313" key="2">
    <source>
        <dbReference type="EMBL" id="CAB0032756.1"/>
    </source>
</evidence>
<dbReference type="GO" id="GO:0016791">
    <property type="term" value="F:phosphatase activity"/>
    <property type="evidence" value="ECO:0007669"/>
    <property type="project" value="InterPro"/>
</dbReference>
<dbReference type="Gene3D" id="3.40.50.1000">
    <property type="entry name" value="HAD superfamily/HAD-like"/>
    <property type="match status" value="2"/>
</dbReference>
<dbReference type="EMBL" id="CADCXV010000689">
    <property type="protein sequence ID" value="CAB0032756.1"/>
    <property type="molecule type" value="Genomic_DNA"/>
</dbReference>
<dbReference type="PANTHER" id="PTHR19288">
    <property type="entry name" value="4-NITROPHENYLPHOSPHATASE-RELATED"/>
    <property type="match status" value="1"/>
</dbReference>
<dbReference type="Pfam" id="PF13344">
    <property type="entry name" value="Hydrolase_6"/>
    <property type="match status" value="1"/>
</dbReference>
<dbReference type="SUPFAM" id="SSF56784">
    <property type="entry name" value="HAD-like"/>
    <property type="match status" value="1"/>
</dbReference>
<dbReference type="InterPro" id="IPR036412">
    <property type="entry name" value="HAD-like_sf"/>
</dbReference>
<dbReference type="OrthoDB" id="413953at2759"/>
<dbReference type="Proteomes" id="UP000479190">
    <property type="component" value="Unassembled WGS sequence"/>
</dbReference>
<keyword evidence="1" id="KW-0378">Hydrolase</keyword>
<sequence>MLPADYIQILGMGDYRMDHTSRSATLLLPIFDDSNGPVQFYAVMVTALRPHNWTSEGRWNVHKQGWPVTFSWKNASDNDFTLVYQATVPFWSKFVNCARLKFRRTPEPNPMTIRKFMRHCKIIKDNPGKLSNEYQMLQTLSLDLILPCNAACLRINRSKNRYSDILPLRKDSLSTSIDSMIPLCQSSPQASPKIIMNAFYKKSSKMAAVNFQTLSSEEKNKFFDSFDTVLTDCDGVLWMEMNPLHHSAEVMNHFQDMGKRVFFVTNNSTKTREEFADKCRILNFRISKDNLLCTSNLAAQYLKNLNFKKTVYVIGKSGITKELDEVGIKHIGTGPDNVISPTRNFKFDKDPDVGAVIVGYDEFFSYPKMVKAASYLADPNVLFLGTNTDERFPASDNLVIPGTGSLVRCIETCAERKATVLGKPEPYIGNLIKNRFNINPSRTLMIGDRANTDILLGRRNGFQTLLVLSGVTSMDDLEKWKGSKIEEDQELLPDYYTNTLGDLLTHLKK</sequence>
<dbReference type="InterPro" id="IPR006349">
    <property type="entry name" value="PGP_euk"/>
</dbReference>
<name>A0A6H5I7R2_9HYME</name>
<evidence type="ECO:0008006" key="4">
    <source>
        <dbReference type="Google" id="ProtNLM"/>
    </source>
</evidence>
<dbReference type="InterPro" id="IPR023214">
    <property type="entry name" value="HAD_sf"/>
</dbReference>
<dbReference type="PANTHER" id="PTHR19288:SF93">
    <property type="entry name" value="FI11325P-RELATED"/>
    <property type="match status" value="1"/>
</dbReference>
<organism evidence="2 3">
    <name type="scientific">Trichogramma brassicae</name>
    <dbReference type="NCBI Taxonomy" id="86971"/>
    <lineage>
        <taxon>Eukaryota</taxon>
        <taxon>Metazoa</taxon>
        <taxon>Ecdysozoa</taxon>
        <taxon>Arthropoda</taxon>
        <taxon>Hexapoda</taxon>
        <taxon>Insecta</taxon>
        <taxon>Pterygota</taxon>
        <taxon>Neoptera</taxon>
        <taxon>Endopterygota</taxon>
        <taxon>Hymenoptera</taxon>
        <taxon>Apocrita</taxon>
        <taxon>Proctotrupomorpha</taxon>
        <taxon>Chalcidoidea</taxon>
        <taxon>Trichogrammatidae</taxon>
        <taxon>Trichogramma</taxon>
    </lineage>
</organism>
<dbReference type="NCBIfam" id="TIGR01460">
    <property type="entry name" value="HAD-SF-IIA"/>
    <property type="match status" value="1"/>
</dbReference>
<dbReference type="InterPro" id="IPR006357">
    <property type="entry name" value="HAD-SF_hydro_IIA"/>
</dbReference>
<gene>
    <name evidence="2" type="ORF">TBRA_LOCUS4682</name>
</gene>
<dbReference type="Gene3D" id="3.90.190.10">
    <property type="entry name" value="Protein tyrosine phosphatase superfamily"/>
    <property type="match status" value="1"/>
</dbReference>
<dbReference type="GO" id="GO:0005737">
    <property type="term" value="C:cytoplasm"/>
    <property type="evidence" value="ECO:0007669"/>
    <property type="project" value="TreeGrafter"/>
</dbReference>
<keyword evidence="3" id="KW-1185">Reference proteome</keyword>
<evidence type="ECO:0000313" key="3">
    <source>
        <dbReference type="Proteomes" id="UP000479190"/>
    </source>
</evidence>
<dbReference type="AlphaFoldDB" id="A0A6H5I7R2"/>
<accession>A0A6H5I7R2</accession>